<evidence type="ECO:0000313" key="2">
    <source>
        <dbReference type="EMBL" id="KAL3659031.1"/>
    </source>
</evidence>
<feature type="compositionally biased region" description="Low complexity" evidence="1">
    <location>
        <begin position="174"/>
        <end position="185"/>
    </location>
</feature>
<keyword evidence="3" id="KW-1185">Reference proteome</keyword>
<evidence type="ECO:0000313" key="3">
    <source>
        <dbReference type="Proteomes" id="UP001632037"/>
    </source>
</evidence>
<protein>
    <recommendedName>
        <fullName evidence="4">Exocyst complex component Sec8</fullName>
    </recommendedName>
</protein>
<organism evidence="2 3">
    <name type="scientific">Phytophthora oleae</name>
    <dbReference type="NCBI Taxonomy" id="2107226"/>
    <lineage>
        <taxon>Eukaryota</taxon>
        <taxon>Sar</taxon>
        <taxon>Stramenopiles</taxon>
        <taxon>Oomycota</taxon>
        <taxon>Peronosporomycetes</taxon>
        <taxon>Peronosporales</taxon>
        <taxon>Peronosporaceae</taxon>
        <taxon>Phytophthora</taxon>
    </lineage>
</organism>
<sequence>MMMLSRLCKLRPVLDAFFEYLQEDSGVEEFSELTRTHLCQPTAEDWFMIQCLGELLAPFGALINEMRSSKHPSLVFALPGFRALTIMVQDKKILDHVSASVQGKEFEPRVRDMMLYVRQSFARLLEASCGDLSAEMSWISLLDPRFTDTELLTADEKRGAEERLVDEMFTTAKAARSSTTSNATANPRPVSEDSERLSKKIRTAYWERLYGGRSDAQ</sequence>
<evidence type="ECO:0000256" key="1">
    <source>
        <dbReference type="SAM" id="MobiDB-lite"/>
    </source>
</evidence>
<gene>
    <name evidence="2" type="ORF">V7S43_015914</name>
</gene>
<reference evidence="2 3" key="1">
    <citation type="submission" date="2024-09" db="EMBL/GenBank/DDBJ databases">
        <title>Genome sequencing and assembly of Phytophthora oleae, isolate VK10A, causative agent of rot of olive drupes.</title>
        <authorList>
            <person name="Conti Taguali S."/>
            <person name="Riolo M."/>
            <person name="La Spada F."/>
            <person name="Cacciola S.O."/>
            <person name="Dionisio G."/>
        </authorList>
    </citation>
    <scope>NUCLEOTIDE SEQUENCE [LARGE SCALE GENOMIC DNA]</scope>
    <source>
        <strain evidence="2 3">VK10A</strain>
    </source>
</reference>
<proteinExistence type="predicted"/>
<feature type="region of interest" description="Disordered" evidence="1">
    <location>
        <begin position="174"/>
        <end position="197"/>
    </location>
</feature>
<name>A0ABD3EXL2_9STRA</name>
<accession>A0ABD3EXL2</accession>
<evidence type="ECO:0008006" key="4">
    <source>
        <dbReference type="Google" id="ProtNLM"/>
    </source>
</evidence>
<comment type="caution">
    <text evidence="2">The sequence shown here is derived from an EMBL/GenBank/DDBJ whole genome shotgun (WGS) entry which is preliminary data.</text>
</comment>
<dbReference type="AlphaFoldDB" id="A0ABD3EXL2"/>
<dbReference type="Proteomes" id="UP001632037">
    <property type="component" value="Unassembled WGS sequence"/>
</dbReference>
<dbReference type="EMBL" id="JBIMZQ010000049">
    <property type="protein sequence ID" value="KAL3659031.1"/>
    <property type="molecule type" value="Genomic_DNA"/>
</dbReference>